<feature type="transmembrane region" description="Helical" evidence="11">
    <location>
        <begin position="799"/>
        <end position="822"/>
    </location>
</feature>
<feature type="domain" description="ABC transporter" evidence="12">
    <location>
        <begin position="443"/>
        <end position="679"/>
    </location>
</feature>
<comment type="subcellular location">
    <subcellularLocation>
        <location evidence="1">Membrane</location>
        <topology evidence="1">Multi-pass membrane protein</topology>
    </subcellularLocation>
</comment>
<keyword evidence="9 11" id="KW-0472">Membrane</keyword>
<dbReference type="CDD" id="cd03244">
    <property type="entry name" value="ABCC_MRP_domain2"/>
    <property type="match status" value="1"/>
</dbReference>
<keyword evidence="6" id="KW-0547">Nucleotide-binding</keyword>
<dbReference type="Proteomes" id="UP001153069">
    <property type="component" value="Unassembled WGS sequence"/>
</dbReference>
<evidence type="ECO:0000256" key="3">
    <source>
        <dbReference type="ARBA" id="ARBA00022448"/>
    </source>
</evidence>
<dbReference type="FunFam" id="1.20.1560.10:FF:000013">
    <property type="entry name" value="ABC transporter C family member 2"/>
    <property type="match status" value="1"/>
</dbReference>
<protein>
    <submittedName>
        <fullName evidence="14">Multiple drug resistance-associated protein-like transporter 1</fullName>
    </submittedName>
</protein>
<dbReference type="PANTHER" id="PTHR24223:SF456">
    <property type="entry name" value="MULTIDRUG RESISTANCE-ASSOCIATED PROTEIN LETHAL(2)03659"/>
    <property type="match status" value="1"/>
</dbReference>
<keyword evidence="5" id="KW-0677">Repeat</keyword>
<feature type="region of interest" description="Disordered" evidence="10">
    <location>
        <begin position="1"/>
        <end position="34"/>
    </location>
</feature>
<dbReference type="InterPro" id="IPR003439">
    <property type="entry name" value="ABC_transporter-like_ATP-bd"/>
</dbReference>
<dbReference type="InterPro" id="IPR027417">
    <property type="entry name" value="P-loop_NTPase"/>
</dbReference>
<feature type="transmembrane region" description="Helical" evidence="11">
    <location>
        <begin position="1015"/>
        <end position="1034"/>
    </location>
</feature>
<dbReference type="GO" id="GO:0140359">
    <property type="term" value="F:ABC-type transporter activity"/>
    <property type="evidence" value="ECO:0007669"/>
    <property type="project" value="InterPro"/>
</dbReference>
<sequence>MSHPTPDNDKETGESSDCNSHDNDSSTPQPRPANPLTVASQFSKWFFLWAWPLLELGSTRPLQEEDLPHVPEEDSSRANLHSIQSLLHENNNSTTPKSLFRILARHYLRTTGFAQLLLATSMISRLIQVLALRTLLNQLDDQEGGDAHMAYGAAAVMVVCGFVTFTAKQRQFFITYRTGMQLRIGLIANIYHKSFQLPSVNSVSAGQVTNLASNDVERFLMACVTGLYLVYGPLEAMLILGIGVSMMGWSFAAGFGLFMGVLLPLQFHLSHQFATLRAQVAAHTDARVNLISQAITGARVMKMNAWEYPLAKRIEERRAAEVHTIITSCRYKGVNEAVYFCAGLVVSVVIFLVHVLAGGTLSSGIVFSTLTLVNILQHTMTKTFPMAIMFVSESFISCKRIEEFIRLPELNDSKPVLPTSTPMEAMKEGVSTINKEEATTPLINFVDVTCHWNSVFEEDNNNNNTPVVALDQINAEFQPKSLYGIMGTVGSGKSAFLQALVGELPPTSGKIIQQQSSTIAYTSQDPWIMNGSVRDNILMGLSQRDDWYEEVITACALEEDIARFAHGDQTLLGDKGVQCSGGQRARIGLARALYRDSTILVLDDPMSAVDTKVGRWIYQNAIQRLGLDMGKCVILATHQLHFLESATECFLMERGKITCRGNYASCIEAAHGAPLSVTAVVPDEDAHSREEESNNSSTEVEFAEDAAKPLEGDKSMATTNTKSKLGETKASNKEERNTGIVKLSTWIDYFNAMGGLWVAGILVILFAGAQTLSLVSLVAIGKWSEQPIEQQDSVNSISIVVGLTALTVFVALDRALLTLYFFNKAAQRLHDRMTRSVLFSQIQFFDTNPSGRILNRFSSDTGICDEQLPLSFYDCLVGLTMAFGSVCTAIAVLPVILVTLPPLVWYFVKMRNVFVSTTRELKRLEGLARSPIFEMIGEGLNGIQTIRSNGASDYFLTSFALVHDAHTRAFFAFVAASRWFATRLEFVTFFLMAISSFAAALLYDQGWFKIDPAVLGLALTLLLQLAGTNFPWMVRQSAEVVNHMVSVERVTAFGDLPSEAPTKTDFDLEHPDWPSKPSIMLDKLTVRYQKSLPPALQGVTLKIDGGQKVGVVGRTGSGKSTLVQALFRLLEAEDGDIYVDGLNVSRLGLHKLRLAMSVIPQVPILFRGCSVRENLDPFDSYSDREVWEVLEDVQMGKEVRELSGGLHAMVSEGGSNFSVGQRQLLCLARAILRKTSILVLDEATANIDKATEDSLKASLAKNFSEATIIAVAHRLDTVMDYDRILVLGDGEVLEYGSPSELKTKENGHFASLVRSQRRTS</sequence>
<evidence type="ECO:0000256" key="4">
    <source>
        <dbReference type="ARBA" id="ARBA00022692"/>
    </source>
</evidence>
<name>A0A9N8HND3_9STRA</name>
<organism evidence="14 15">
    <name type="scientific">Seminavis robusta</name>
    <dbReference type="NCBI Taxonomy" id="568900"/>
    <lineage>
        <taxon>Eukaryota</taxon>
        <taxon>Sar</taxon>
        <taxon>Stramenopiles</taxon>
        <taxon>Ochrophyta</taxon>
        <taxon>Bacillariophyta</taxon>
        <taxon>Bacillariophyceae</taxon>
        <taxon>Bacillariophycidae</taxon>
        <taxon>Naviculales</taxon>
        <taxon>Naviculaceae</taxon>
        <taxon>Seminavis</taxon>
    </lineage>
</organism>
<dbReference type="SUPFAM" id="SSF90123">
    <property type="entry name" value="ABC transporter transmembrane region"/>
    <property type="match status" value="2"/>
</dbReference>
<feature type="region of interest" description="Disordered" evidence="10">
    <location>
        <begin position="683"/>
        <end position="731"/>
    </location>
</feature>
<feature type="domain" description="ABC transmembrane type-1" evidence="13">
    <location>
        <begin position="761"/>
        <end position="1027"/>
    </location>
</feature>
<dbReference type="Gene3D" id="3.40.50.300">
    <property type="entry name" value="P-loop containing nucleotide triphosphate hydrolases"/>
    <property type="match status" value="2"/>
</dbReference>
<keyword evidence="7" id="KW-0067">ATP-binding</keyword>
<evidence type="ECO:0000313" key="14">
    <source>
        <dbReference type="EMBL" id="CAB9519042.1"/>
    </source>
</evidence>
<keyword evidence="15" id="KW-1185">Reference proteome</keyword>
<evidence type="ECO:0000256" key="7">
    <source>
        <dbReference type="ARBA" id="ARBA00022840"/>
    </source>
</evidence>
<accession>A0A9N8HND3</accession>
<dbReference type="InterPro" id="IPR036640">
    <property type="entry name" value="ABC1_TM_sf"/>
</dbReference>
<feature type="transmembrane region" description="Helical" evidence="11">
    <location>
        <begin position="219"/>
        <end position="242"/>
    </location>
</feature>
<evidence type="ECO:0000256" key="8">
    <source>
        <dbReference type="ARBA" id="ARBA00022989"/>
    </source>
</evidence>
<evidence type="ECO:0000256" key="5">
    <source>
        <dbReference type="ARBA" id="ARBA00022737"/>
    </source>
</evidence>
<dbReference type="Gene3D" id="1.20.1560.10">
    <property type="entry name" value="ABC transporter type 1, transmembrane domain"/>
    <property type="match status" value="2"/>
</dbReference>
<feature type="transmembrane region" description="Helical" evidence="11">
    <location>
        <begin position="986"/>
        <end position="1003"/>
    </location>
</feature>
<dbReference type="CDD" id="cd18579">
    <property type="entry name" value="ABC_6TM_ABCC_D1"/>
    <property type="match status" value="1"/>
</dbReference>
<feature type="transmembrane region" description="Helical" evidence="11">
    <location>
        <begin position="147"/>
        <end position="167"/>
    </location>
</feature>
<keyword evidence="8 11" id="KW-1133">Transmembrane helix</keyword>
<evidence type="ECO:0000256" key="11">
    <source>
        <dbReference type="SAM" id="Phobius"/>
    </source>
</evidence>
<dbReference type="InterPro" id="IPR050173">
    <property type="entry name" value="ABC_transporter_C-like"/>
</dbReference>
<dbReference type="FunFam" id="3.40.50.300:FF:000973">
    <property type="entry name" value="Multidrug resistance-associated protein 4"/>
    <property type="match status" value="1"/>
</dbReference>
<evidence type="ECO:0000256" key="6">
    <source>
        <dbReference type="ARBA" id="ARBA00022741"/>
    </source>
</evidence>
<gene>
    <name evidence="14" type="ORF">SEMRO_983_G227840.1</name>
</gene>
<evidence type="ECO:0000256" key="10">
    <source>
        <dbReference type="SAM" id="MobiDB-lite"/>
    </source>
</evidence>
<proteinExistence type="inferred from homology"/>
<feature type="transmembrane region" description="Helical" evidence="11">
    <location>
        <begin position="876"/>
        <end position="900"/>
    </location>
</feature>
<evidence type="ECO:0000256" key="2">
    <source>
        <dbReference type="ARBA" id="ARBA00009726"/>
    </source>
</evidence>
<feature type="compositionally biased region" description="Basic and acidic residues" evidence="10">
    <location>
        <begin position="705"/>
        <end position="714"/>
    </location>
</feature>
<dbReference type="GO" id="GO:0016020">
    <property type="term" value="C:membrane"/>
    <property type="evidence" value="ECO:0007669"/>
    <property type="project" value="UniProtKB-SubCell"/>
</dbReference>
<dbReference type="InterPro" id="IPR011527">
    <property type="entry name" value="ABC1_TM_dom"/>
</dbReference>
<evidence type="ECO:0000256" key="1">
    <source>
        <dbReference type="ARBA" id="ARBA00004141"/>
    </source>
</evidence>
<dbReference type="Pfam" id="PF00664">
    <property type="entry name" value="ABC_membrane"/>
    <property type="match status" value="2"/>
</dbReference>
<dbReference type="InterPro" id="IPR017871">
    <property type="entry name" value="ABC_transporter-like_CS"/>
</dbReference>
<dbReference type="GO" id="GO:0016887">
    <property type="term" value="F:ATP hydrolysis activity"/>
    <property type="evidence" value="ECO:0007669"/>
    <property type="project" value="InterPro"/>
</dbReference>
<feature type="transmembrane region" description="Helical" evidence="11">
    <location>
        <begin position="248"/>
        <end position="267"/>
    </location>
</feature>
<dbReference type="FunFam" id="3.40.50.300:FF:000838">
    <property type="entry name" value="ABC multidrug transporter (Eurofung)"/>
    <property type="match status" value="1"/>
</dbReference>
<dbReference type="Pfam" id="PF00005">
    <property type="entry name" value="ABC_tran"/>
    <property type="match status" value="2"/>
</dbReference>
<dbReference type="SMART" id="SM00382">
    <property type="entry name" value="AAA"/>
    <property type="match status" value="2"/>
</dbReference>
<keyword evidence="3" id="KW-0813">Transport</keyword>
<dbReference type="PROSITE" id="PS50929">
    <property type="entry name" value="ABC_TM1F"/>
    <property type="match status" value="2"/>
</dbReference>
<reference evidence="14" key="1">
    <citation type="submission" date="2020-06" db="EMBL/GenBank/DDBJ databases">
        <authorList>
            <consortium name="Plant Systems Biology data submission"/>
        </authorList>
    </citation>
    <scope>NUCLEOTIDE SEQUENCE</scope>
    <source>
        <strain evidence="14">D6</strain>
    </source>
</reference>
<evidence type="ECO:0000259" key="12">
    <source>
        <dbReference type="PROSITE" id="PS50893"/>
    </source>
</evidence>
<feature type="compositionally biased region" description="Basic and acidic residues" evidence="10">
    <location>
        <begin position="1"/>
        <end position="24"/>
    </location>
</feature>
<dbReference type="GO" id="GO:0005524">
    <property type="term" value="F:ATP binding"/>
    <property type="evidence" value="ECO:0007669"/>
    <property type="project" value="UniProtKB-KW"/>
</dbReference>
<dbReference type="CDD" id="cd03250">
    <property type="entry name" value="ABCC_MRP_domain1"/>
    <property type="match status" value="1"/>
</dbReference>
<feature type="domain" description="ABC transmembrane type-1" evidence="13">
    <location>
        <begin position="116"/>
        <end position="392"/>
    </location>
</feature>
<evidence type="ECO:0000313" key="15">
    <source>
        <dbReference type="Proteomes" id="UP001153069"/>
    </source>
</evidence>
<evidence type="ECO:0000259" key="13">
    <source>
        <dbReference type="PROSITE" id="PS50929"/>
    </source>
</evidence>
<feature type="transmembrane region" description="Helical" evidence="11">
    <location>
        <begin position="337"/>
        <end position="357"/>
    </location>
</feature>
<feature type="transmembrane region" description="Helical" evidence="11">
    <location>
        <begin position="756"/>
        <end position="779"/>
    </location>
</feature>
<dbReference type="OrthoDB" id="6500128at2759"/>
<dbReference type="InterPro" id="IPR003593">
    <property type="entry name" value="AAA+_ATPase"/>
</dbReference>
<keyword evidence="4 11" id="KW-0812">Transmembrane</keyword>
<dbReference type="PROSITE" id="PS50893">
    <property type="entry name" value="ABC_TRANSPORTER_2"/>
    <property type="match status" value="2"/>
</dbReference>
<dbReference type="EMBL" id="CAICTM010000981">
    <property type="protein sequence ID" value="CAB9519042.1"/>
    <property type="molecule type" value="Genomic_DNA"/>
</dbReference>
<comment type="similarity">
    <text evidence="2">Belongs to the ABC transporter superfamily. ABCC family. Conjugate transporter (TC 3.A.1.208) subfamily.</text>
</comment>
<dbReference type="InterPro" id="IPR044746">
    <property type="entry name" value="ABCC_6TM_D1"/>
</dbReference>
<feature type="transmembrane region" description="Helical" evidence="11">
    <location>
        <begin position="107"/>
        <end position="127"/>
    </location>
</feature>
<feature type="domain" description="ABC transporter" evidence="12">
    <location>
        <begin position="1079"/>
        <end position="1314"/>
    </location>
</feature>
<dbReference type="SUPFAM" id="SSF52540">
    <property type="entry name" value="P-loop containing nucleoside triphosphate hydrolases"/>
    <property type="match status" value="2"/>
</dbReference>
<evidence type="ECO:0000256" key="9">
    <source>
        <dbReference type="ARBA" id="ARBA00023136"/>
    </source>
</evidence>
<dbReference type="PANTHER" id="PTHR24223">
    <property type="entry name" value="ATP-BINDING CASSETTE SUB-FAMILY C"/>
    <property type="match status" value="1"/>
</dbReference>
<dbReference type="PROSITE" id="PS00211">
    <property type="entry name" value="ABC_TRANSPORTER_1"/>
    <property type="match status" value="2"/>
</dbReference>
<comment type="caution">
    <text evidence="14">The sequence shown here is derived from an EMBL/GenBank/DDBJ whole genome shotgun (WGS) entry which is preliminary data.</text>
</comment>